<reference evidence="2 3" key="1">
    <citation type="submission" date="2015-01" db="EMBL/GenBank/DDBJ databases">
        <title>The Genome Sequence of Exophiala spinifera CBS89968.</title>
        <authorList>
            <consortium name="The Broad Institute Genomics Platform"/>
            <person name="Cuomo C."/>
            <person name="de Hoog S."/>
            <person name="Gorbushina A."/>
            <person name="Stielow B."/>
            <person name="Teixiera M."/>
            <person name="Abouelleil A."/>
            <person name="Chapman S.B."/>
            <person name="Priest M."/>
            <person name="Young S.K."/>
            <person name="Wortman J."/>
            <person name="Nusbaum C."/>
            <person name="Birren B."/>
        </authorList>
    </citation>
    <scope>NUCLEOTIDE SEQUENCE [LARGE SCALE GENOMIC DNA]</scope>
    <source>
        <strain evidence="2 3">CBS 89968</strain>
    </source>
</reference>
<feature type="compositionally biased region" description="Basic and acidic residues" evidence="1">
    <location>
        <begin position="844"/>
        <end position="859"/>
    </location>
</feature>
<feature type="region of interest" description="Disordered" evidence="1">
    <location>
        <begin position="1217"/>
        <end position="1236"/>
    </location>
</feature>
<evidence type="ECO:0000256" key="1">
    <source>
        <dbReference type="SAM" id="MobiDB-lite"/>
    </source>
</evidence>
<feature type="region of interest" description="Disordered" evidence="1">
    <location>
        <begin position="762"/>
        <end position="859"/>
    </location>
</feature>
<dbReference type="VEuPathDB" id="FungiDB:PV08_03617"/>
<name>A0A0D2BK79_9EURO</name>
<feature type="compositionally biased region" description="Acidic residues" evidence="1">
    <location>
        <begin position="27"/>
        <end position="42"/>
    </location>
</feature>
<feature type="compositionally biased region" description="Polar residues" evidence="1">
    <location>
        <begin position="816"/>
        <end position="838"/>
    </location>
</feature>
<dbReference type="OrthoDB" id="5376140at2759"/>
<dbReference type="GeneID" id="27330700"/>
<dbReference type="RefSeq" id="XP_016239539.1">
    <property type="nucleotide sequence ID" value="XM_016377969.1"/>
</dbReference>
<protein>
    <submittedName>
        <fullName evidence="2">Uncharacterized protein</fullName>
    </submittedName>
</protein>
<feature type="region of interest" description="Disordered" evidence="1">
    <location>
        <begin position="18"/>
        <end position="55"/>
    </location>
</feature>
<organism evidence="2 3">
    <name type="scientific">Exophiala spinifera</name>
    <dbReference type="NCBI Taxonomy" id="91928"/>
    <lineage>
        <taxon>Eukaryota</taxon>
        <taxon>Fungi</taxon>
        <taxon>Dikarya</taxon>
        <taxon>Ascomycota</taxon>
        <taxon>Pezizomycotina</taxon>
        <taxon>Eurotiomycetes</taxon>
        <taxon>Chaetothyriomycetidae</taxon>
        <taxon>Chaetothyriales</taxon>
        <taxon>Herpotrichiellaceae</taxon>
        <taxon>Exophiala</taxon>
    </lineage>
</organism>
<proteinExistence type="predicted"/>
<evidence type="ECO:0000313" key="2">
    <source>
        <dbReference type="EMBL" id="KIW19323.1"/>
    </source>
</evidence>
<sequence>MAVPFSIQPYIQEISVNTSSESLSDTYSDDEESAVSADEDDNPQQQDDDRRRPQNNTIEIRVSREYTPNWGPEHAFRELYQNWKDGILSSFKLDVNLFKPIIKESKLSINITVHAPQPTPGTSRRNQGSQLLGFITFKKKSGQLIMSNFQAMLERHHLILGHSTKRNDRKLAGFHGEGFKLAALIMVRDGYGMKYESNSQHWRFKLQFEDGIEILQCTLKHAPEKTLCRQKERFANSKRSSSLRPRLSSNIWEDTTVKVGALSQNNCGITCEDFRGWLTVTLDLQEFKENDIIHVQTGDLILSNAHKGALYLNGLKLEENRSGSTDYQFGYNFHKGKINRDREKMMYRDQEAQMVAAIWEEAMCLDAWEHTVIEHYFKLFQNYENPSDTFLAYKTVSRLAMVKMWKHLRVQFPDSFFFSDEDNTRSHLDAIIEKDLGKRPYKLKNVLWKLLKKYSLVRTPHEERVFLFFHSPPALIQCHAFSIQLERALRCALKSSGALENVKIQFVKGESLSIDVLFQNDNNLLRIHDKWLEYSKVHQNRQCSLFEAKNGKLSSEDIFLCDHAVNDLIEMFLRELHGPLKLDHEEYQAIRSRSATKLQEMPRDVHVSSTRNRDELLVSWAGAQSRAFLDKYGEFVNYSVTLHKMSTCETKKDALLYTGGAGQDSPAGTTQMVAPCGCPLQITTGDNFQTLFRGLDSSESYFAMVCRDDDRAFYAWPRVPVKPAEASLTSANPAMPNSGGTNSERNLEMDMCDISITEPIDSWTDLSSESPSTSPPTTQASNSKSASEQQARVSRRSIDPRPCPVDASSMPHPWRNGSTPPVNQDSSSNTSGGEQQVVTRRPRDRSPIRVDDTGMAQEQDRRAWDLWTSEKLPVLYNSFIPGRTATTLNGTSLSGLECEHLDHTFERGETVLVHLNHGSDRHVIQIHHICQHEADDGSSFCLKSTKYSFLEDIGAFKTMADGQLINSKELVLHFDDYDQMGTPIDAEMIDVEDIISVDKCEGIEVKLIGPSSIDEDNSVFFCRFAIRSSQGQDGAYLAPLAPRLIGWKGRKFADKSSPPLVFDLSPNVLGASEGFSQANFSIRAAFGFDKARDVTWKLRHPHGEAFDGTCAEIIDDIQMSRLEGIGIPEPTPAKVALVSNESAYFRLSCENNSMPTIQEFLEPLKGIASVAQALDPDFYAMLLSPAVLQEEQLGEQGRARQERSLISASRVSDFLNRGTGMGRYNKPDRSDDNDRGTRLVANLGIQGLLVQSVSDMSGSTLHGWVAGEKAEY</sequence>
<dbReference type="HOGENOM" id="CLU_258984_0_0_1"/>
<dbReference type="EMBL" id="KN847493">
    <property type="protein sequence ID" value="KIW19323.1"/>
    <property type="molecule type" value="Genomic_DNA"/>
</dbReference>
<dbReference type="AlphaFoldDB" id="A0A0D2BK79"/>
<keyword evidence="3" id="KW-1185">Reference proteome</keyword>
<feature type="compositionally biased region" description="Low complexity" evidence="1">
    <location>
        <begin position="762"/>
        <end position="783"/>
    </location>
</feature>
<gene>
    <name evidence="2" type="ORF">PV08_03617</name>
</gene>
<feature type="compositionally biased region" description="Basic and acidic residues" evidence="1">
    <location>
        <begin position="1225"/>
        <end position="1236"/>
    </location>
</feature>
<accession>A0A0D2BK79</accession>
<dbReference type="Proteomes" id="UP000053328">
    <property type="component" value="Unassembled WGS sequence"/>
</dbReference>
<evidence type="ECO:0000313" key="3">
    <source>
        <dbReference type="Proteomes" id="UP000053328"/>
    </source>
</evidence>